<evidence type="ECO:0000313" key="1">
    <source>
        <dbReference type="EMBL" id="KZS05000.1"/>
    </source>
</evidence>
<accession>A0A164MF07</accession>
<organism evidence="1 2">
    <name type="scientific">Daphnia magna</name>
    <dbReference type="NCBI Taxonomy" id="35525"/>
    <lineage>
        <taxon>Eukaryota</taxon>
        <taxon>Metazoa</taxon>
        <taxon>Ecdysozoa</taxon>
        <taxon>Arthropoda</taxon>
        <taxon>Crustacea</taxon>
        <taxon>Branchiopoda</taxon>
        <taxon>Diplostraca</taxon>
        <taxon>Cladocera</taxon>
        <taxon>Anomopoda</taxon>
        <taxon>Daphniidae</taxon>
        <taxon>Daphnia</taxon>
    </lineage>
</organism>
<dbReference type="Proteomes" id="UP000076858">
    <property type="component" value="Unassembled WGS sequence"/>
</dbReference>
<sequence length="208" mass="24112">MDQIMTAETFKLGQSAKLWNWFDRMRFDHQRHSVKDSCKVKFDQAGGSVADITAITDPPARRLTQDESPAKRRWNAKRMRRPVSCYVFTSGNVEVERKYRSHYETHFPSSKPIPQRVRAAKSIQNLTSVDTIDRQTINFILISTIFWRNSYKLGSRTLFGESSSRRSDRNLGICILKGKYQFATTFFTDILPRRIVNLSSVMKNSAFT</sequence>
<comment type="caution">
    <text evidence="1">The sequence shown here is derived from an EMBL/GenBank/DDBJ whole genome shotgun (WGS) entry which is preliminary data.</text>
</comment>
<proteinExistence type="predicted"/>
<evidence type="ECO:0000313" key="2">
    <source>
        <dbReference type="Proteomes" id="UP000076858"/>
    </source>
</evidence>
<dbReference type="OrthoDB" id="6152532at2759"/>
<reference evidence="1 2" key="1">
    <citation type="submission" date="2016-03" db="EMBL/GenBank/DDBJ databases">
        <title>EvidentialGene: Evidence-directed Construction of Genes on Genomes.</title>
        <authorList>
            <person name="Gilbert D.G."/>
            <person name="Choi J.-H."/>
            <person name="Mockaitis K."/>
            <person name="Colbourne J."/>
            <person name="Pfrender M."/>
        </authorList>
    </citation>
    <scope>NUCLEOTIDE SEQUENCE [LARGE SCALE GENOMIC DNA]</scope>
    <source>
        <strain evidence="1 2">Xinb3</strain>
        <tissue evidence="1">Complete organism</tissue>
    </source>
</reference>
<protein>
    <submittedName>
        <fullName evidence="1">Uncharacterized protein</fullName>
    </submittedName>
</protein>
<keyword evidence="2" id="KW-1185">Reference proteome</keyword>
<name>A0A164MF07_9CRUS</name>
<dbReference type="EMBL" id="LRGB01003024">
    <property type="protein sequence ID" value="KZS05000.1"/>
    <property type="molecule type" value="Genomic_DNA"/>
</dbReference>
<dbReference type="AlphaFoldDB" id="A0A164MF07"/>
<gene>
    <name evidence="1" type="ORF">APZ42_031965</name>
</gene>